<evidence type="ECO:0000313" key="2">
    <source>
        <dbReference type="Proteomes" id="UP001326567"/>
    </source>
</evidence>
<dbReference type="EMBL" id="CP139727">
    <property type="protein sequence ID" value="WPZ23563.1"/>
    <property type="molecule type" value="Genomic_DNA"/>
</dbReference>
<proteinExistence type="predicted"/>
<sequence>MHATREGGMMSAPQDPLTGVLAYNVREESRDTLIQSAEHHKGTNLHDLAGGALADLKRIFDDQGGLENLFAVFADLNIYPVFCHLITPDKATVESVAVHLDMIEGLGELGGIAGHIAILNQRGLLQKDDYPFWYGIKHKDGREAGGKTRSRLLAQGGAEMVLPHMNERTLALTKNLNMPFSEAIHTPKLDLVDRQRIRQFTTAFTNAITPEVGAILGVQNA</sequence>
<protein>
    <submittedName>
        <fullName evidence="1">Uncharacterized protein</fullName>
    </submittedName>
</protein>
<dbReference type="Proteomes" id="UP001326567">
    <property type="component" value="Plasmid unnamed02"/>
</dbReference>
<geneLocation type="plasmid" evidence="1 2">
    <name>unnamed02</name>
</geneLocation>
<accession>A0ABZ0V6B6</accession>
<gene>
    <name evidence="1" type="ORF">T7987_17815</name>
</gene>
<keyword evidence="2" id="KW-1185">Reference proteome</keyword>
<evidence type="ECO:0000313" key="1">
    <source>
        <dbReference type="EMBL" id="WPZ23563.1"/>
    </source>
</evidence>
<name>A0ABZ0V6B6_9RHOB</name>
<dbReference type="RefSeq" id="WP_322329929.1">
    <property type="nucleotide sequence ID" value="NZ_CP139727.1"/>
</dbReference>
<organism evidence="1 2">
    <name type="scientific">Sulfitobacter faviae</name>
    <dbReference type="NCBI Taxonomy" id="1775881"/>
    <lineage>
        <taxon>Bacteria</taxon>
        <taxon>Pseudomonadati</taxon>
        <taxon>Pseudomonadota</taxon>
        <taxon>Alphaproteobacteria</taxon>
        <taxon>Rhodobacterales</taxon>
        <taxon>Roseobacteraceae</taxon>
        <taxon>Sulfitobacter</taxon>
    </lineage>
</organism>
<reference evidence="1 2" key="1">
    <citation type="submission" date="2023-11" db="EMBL/GenBank/DDBJ databases">
        <title>From the Deep-Sea to the Surface: Bacterial Genomes Isolated from the Moytirra Hydrothermal Vent Plume.</title>
        <authorList>
            <person name="Major S.R."/>
        </authorList>
    </citation>
    <scope>NUCLEOTIDE SEQUENCE [LARGE SCALE GENOMIC DNA]</scope>
    <source>
        <strain evidence="1 2">OXR-9</strain>
        <plasmid evidence="1 2">unnamed02</plasmid>
    </source>
</reference>
<keyword evidence="1" id="KW-0614">Plasmid</keyword>